<protein>
    <recommendedName>
        <fullName evidence="10">Nudix hydrolase domain-containing protein</fullName>
    </recommendedName>
</protein>
<sequence>MPFRSASTLLRTSYILTPSALPRIALSPSISNVLKSDLPTPLQRQVSTQRNFSYSHIPRIGMASQESASAWKPSKSRGAQRASDHKTGPKGEPMTPLPSATLIVLCPRSTKEKDGHLQYDTLMVQRSARDGSSFRSAVVFPGGALDLVDEAEVETALSSKSPSSAGSKSDEMGKYMLSLKLCALRETFEETGLLLLPSSAPSPCGLPTSRAVGHQEAGMSAEEWAYARNDVHHNAFDFAPFLRKVSSKLGLSKSVGSGEGALPELAPMAHYSNWITPRSVVRPAKRFDAHFFITVLDRPDVFGSDKSLQISADGSETLSLRLQTPREIMYAGITDQISLFPPQLYILADLEAALRAADSSGRIPILPLIFDSTQATDRAVPEAEFRVTPIEEESRGLQGRNYSWDRKDTTTTSTAPLTSWVSDTNPPLSNIRSLGTDPDTQYPSVTAVEPRAFPKAGAMLDINKESIENRSWGQTAESKDSFVFPLVLPGDWQASPAQTERARKGLFLPGTDEQTANDATQPGAKTEAKVAALKPLNRLYVSPRPREQGGGMTVRGAVRKGLTHLRDFQVGVLLAETPPGDGDGADAKSKL</sequence>
<dbReference type="EMBL" id="CCFA01003569">
    <property type="protein sequence ID" value="CDS01142.1"/>
    <property type="molecule type" value="Genomic_DNA"/>
</dbReference>
<dbReference type="PANTHER" id="PTHR12318">
    <property type="entry name" value="TESTOSTERONE-REGULATED PROTEIN RP2"/>
    <property type="match status" value="1"/>
</dbReference>
<keyword evidence="5" id="KW-0460">Magnesium</keyword>
<keyword evidence="4" id="KW-0378">Hydrolase</keyword>
<reference evidence="9" key="1">
    <citation type="submission" date="2014-06" db="EMBL/GenBank/DDBJ databases">
        <authorList>
            <person name="Berkman P.J."/>
        </authorList>
    </citation>
    <scope>NUCLEOTIDE SEQUENCE [LARGE SCALE GENOMIC DNA]</scope>
</reference>
<feature type="compositionally biased region" description="Polar residues" evidence="7">
    <location>
        <begin position="415"/>
        <end position="444"/>
    </location>
</feature>
<evidence type="ECO:0000256" key="6">
    <source>
        <dbReference type="ARBA" id="ARBA00023211"/>
    </source>
</evidence>
<evidence type="ECO:0000313" key="9">
    <source>
        <dbReference type="Proteomes" id="UP000242770"/>
    </source>
</evidence>
<dbReference type="PANTHER" id="PTHR12318:SF0">
    <property type="entry name" value="ACYL-COENZYME A DIPHOSPHATASE NUDT19"/>
    <property type="match status" value="1"/>
</dbReference>
<keyword evidence="6" id="KW-0464">Manganese</keyword>
<feature type="region of interest" description="Disordered" evidence="7">
    <location>
        <begin position="401"/>
        <end position="444"/>
    </location>
</feature>
<keyword evidence="3" id="KW-0479">Metal-binding</keyword>
<accession>A0A0F7S2E0</accession>
<evidence type="ECO:0000256" key="3">
    <source>
        <dbReference type="ARBA" id="ARBA00022723"/>
    </source>
</evidence>
<dbReference type="GO" id="GO:0016818">
    <property type="term" value="F:hydrolase activity, acting on acid anhydrides, in phosphorus-containing anhydrides"/>
    <property type="evidence" value="ECO:0007669"/>
    <property type="project" value="InterPro"/>
</dbReference>
<evidence type="ECO:0008006" key="10">
    <source>
        <dbReference type="Google" id="ProtNLM"/>
    </source>
</evidence>
<evidence type="ECO:0000256" key="5">
    <source>
        <dbReference type="ARBA" id="ARBA00022842"/>
    </source>
</evidence>
<evidence type="ECO:0000256" key="4">
    <source>
        <dbReference type="ARBA" id="ARBA00022801"/>
    </source>
</evidence>
<keyword evidence="9" id="KW-1185">Reference proteome</keyword>
<dbReference type="InterPro" id="IPR039121">
    <property type="entry name" value="NUDT19"/>
</dbReference>
<evidence type="ECO:0000256" key="1">
    <source>
        <dbReference type="ARBA" id="ARBA00001936"/>
    </source>
</evidence>
<dbReference type="GO" id="GO:0005739">
    <property type="term" value="C:mitochondrion"/>
    <property type="evidence" value="ECO:0007669"/>
    <property type="project" value="TreeGrafter"/>
</dbReference>
<evidence type="ECO:0000256" key="2">
    <source>
        <dbReference type="ARBA" id="ARBA00001946"/>
    </source>
</evidence>
<dbReference type="GO" id="GO:0046872">
    <property type="term" value="F:metal ion binding"/>
    <property type="evidence" value="ECO:0007669"/>
    <property type="project" value="UniProtKB-KW"/>
</dbReference>
<feature type="region of interest" description="Disordered" evidence="7">
    <location>
        <begin position="65"/>
        <end position="98"/>
    </location>
</feature>
<organism evidence="8 9">
    <name type="scientific">Sporisorium scitamineum</name>
    <dbReference type="NCBI Taxonomy" id="49012"/>
    <lineage>
        <taxon>Eukaryota</taxon>
        <taxon>Fungi</taxon>
        <taxon>Dikarya</taxon>
        <taxon>Basidiomycota</taxon>
        <taxon>Ustilaginomycotina</taxon>
        <taxon>Ustilaginomycetes</taxon>
        <taxon>Ustilaginales</taxon>
        <taxon>Ustilaginaceae</taxon>
        <taxon>Sporisorium</taxon>
    </lineage>
</organism>
<comment type="cofactor">
    <cofactor evidence="1">
        <name>Mn(2+)</name>
        <dbReference type="ChEBI" id="CHEBI:29035"/>
    </cofactor>
</comment>
<dbReference type="InterPro" id="IPR015797">
    <property type="entry name" value="NUDIX_hydrolase-like_dom_sf"/>
</dbReference>
<proteinExistence type="predicted"/>
<dbReference type="SUPFAM" id="SSF55811">
    <property type="entry name" value="Nudix"/>
    <property type="match status" value="1"/>
</dbReference>
<dbReference type="AlphaFoldDB" id="A0A0F7S2E0"/>
<evidence type="ECO:0000313" key="8">
    <source>
        <dbReference type="EMBL" id="CDS01142.1"/>
    </source>
</evidence>
<gene>
    <name evidence="8" type="primary">SSCI59420.1</name>
</gene>
<dbReference type="Gene3D" id="3.90.79.10">
    <property type="entry name" value="Nucleoside Triphosphate Pyrophosphohydrolase"/>
    <property type="match status" value="1"/>
</dbReference>
<comment type="cofactor">
    <cofactor evidence="2">
        <name>Mg(2+)</name>
        <dbReference type="ChEBI" id="CHEBI:18420"/>
    </cofactor>
</comment>
<dbReference type="STRING" id="49012.A0A0F7S2E0"/>
<name>A0A0F7S2E0_9BASI</name>
<dbReference type="Proteomes" id="UP000242770">
    <property type="component" value="Unassembled WGS sequence"/>
</dbReference>
<evidence type="ECO:0000256" key="7">
    <source>
        <dbReference type="SAM" id="MobiDB-lite"/>
    </source>
</evidence>